<dbReference type="InterPro" id="IPR003838">
    <property type="entry name" value="ABC3_permease_C"/>
</dbReference>
<dbReference type="GO" id="GO:0005886">
    <property type="term" value="C:plasma membrane"/>
    <property type="evidence" value="ECO:0007669"/>
    <property type="project" value="UniProtKB-SubCell"/>
</dbReference>
<name>A0A7W7ZBS5_9BACT</name>
<dbReference type="Pfam" id="PF12704">
    <property type="entry name" value="MacB_PCD"/>
    <property type="match status" value="1"/>
</dbReference>
<dbReference type="Proteomes" id="UP000540989">
    <property type="component" value="Unassembled WGS sequence"/>
</dbReference>
<evidence type="ECO:0000256" key="5">
    <source>
        <dbReference type="ARBA" id="ARBA00023136"/>
    </source>
</evidence>
<protein>
    <submittedName>
        <fullName evidence="10">Putative ABC transport system permease protein</fullName>
    </submittedName>
</protein>
<feature type="domain" description="ABC3 transporter permease C-terminal" evidence="8">
    <location>
        <begin position="242"/>
        <end position="356"/>
    </location>
</feature>
<sequence>MNKLVFGNLVHRPLRSVISVFAVAIEVVMILSITAILMGKLNGFKDRTNGIGMDMFVRPPTTNNFVGLSSASASIKIGNVIAQVPHIKVVAPVNIQITGALDNIYGIDYATFNALAPYTFRSGGPFQEPYDIIVDEYAAAGKKVGDSITVLNHPFRICGIVEHGKGGRKFIPIETMGKLTGTEGKVTAFYLKTDDAPKYEDDVKTAIQGIDGLQGYSVLKTAEYLDMMTPARLPGFNIGLEVVIGIAAVIGFMVIFQSMYTAVMERTREIGILKSMGASKSYIVGIVMRETGLLAVTGIVVGVVGSFALSAILQNRFPTLDFVINLPYVWKAVVIAFAGALLGAFYPALKAASKDPIDALAYE</sequence>
<keyword evidence="2" id="KW-1003">Cell membrane</keyword>
<evidence type="ECO:0000256" key="3">
    <source>
        <dbReference type="ARBA" id="ARBA00022692"/>
    </source>
</evidence>
<keyword evidence="11" id="KW-1185">Reference proteome</keyword>
<feature type="transmembrane region" description="Helical" evidence="7">
    <location>
        <begin position="292"/>
        <end position="313"/>
    </location>
</feature>
<dbReference type="InterPro" id="IPR050250">
    <property type="entry name" value="Macrolide_Exporter_MacB"/>
</dbReference>
<evidence type="ECO:0000256" key="1">
    <source>
        <dbReference type="ARBA" id="ARBA00004651"/>
    </source>
</evidence>
<evidence type="ECO:0000256" key="6">
    <source>
        <dbReference type="ARBA" id="ARBA00038076"/>
    </source>
</evidence>
<organism evidence="10 11">
    <name type="scientific">Granulicella aggregans</name>
    <dbReference type="NCBI Taxonomy" id="474949"/>
    <lineage>
        <taxon>Bacteria</taxon>
        <taxon>Pseudomonadati</taxon>
        <taxon>Acidobacteriota</taxon>
        <taxon>Terriglobia</taxon>
        <taxon>Terriglobales</taxon>
        <taxon>Acidobacteriaceae</taxon>
        <taxon>Granulicella</taxon>
    </lineage>
</organism>
<evidence type="ECO:0000259" key="8">
    <source>
        <dbReference type="Pfam" id="PF02687"/>
    </source>
</evidence>
<comment type="caution">
    <text evidence="10">The sequence shown here is derived from an EMBL/GenBank/DDBJ whole genome shotgun (WGS) entry which is preliminary data.</text>
</comment>
<evidence type="ECO:0000256" key="4">
    <source>
        <dbReference type="ARBA" id="ARBA00022989"/>
    </source>
</evidence>
<gene>
    <name evidence="10" type="ORF">HDF16_001156</name>
</gene>
<comment type="subcellular location">
    <subcellularLocation>
        <location evidence="1">Cell membrane</location>
        <topology evidence="1">Multi-pass membrane protein</topology>
    </subcellularLocation>
</comment>
<keyword evidence="3 7" id="KW-0812">Transmembrane</keyword>
<evidence type="ECO:0000256" key="2">
    <source>
        <dbReference type="ARBA" id="ARBA00022475"/>
    </source>
</evidence>
<accession>A0A7W7ZBS5</accession>
<dbReference type="RefSeq" id="WP_184214428.1">
    <property type="nucleotide sequence ID" value="NZ_JACHIP010000002.1"/>
</dbReference>
<keyword evidence="4 7" id="KW-1133">Transmembrane helix</keyword>
<dbReference type="AlphaFoldDB" id="A0A7W7ZBS5"/>
<feature type="transmembrane region" description="Helical" evidence="7">
    <location>
        <begin position="236"/>
        <end position="256"/>
    </location>
</feature>
<evidence type="ECO:0000256" key="7">
    <source>
        <dbReference type="SAM" id="Phobius"/>
    </source>
</evidence>
<dbReference type="PANTHER" id="PTHR30572:SF4">
    <property type="entry name" value="ABC TRANSPORTER PERMEASE YTRF"/>
    <property type="match status" value="1"/>
</dbReference>
<proteinExistence type="inferred from homology"/>
<dbReference type="Pfam" id="PF02687">
    <property type="entry name" value="FtsX"/>
    <property type="match status" value="1"/>
</dbReference>
<comment type="similarity">
    <text evidence="6">Belongs to the ABC-4 integral membrane protein family.</text>
</comment>
<evidence type="ECO:0000259" key="9">
    <source>
        <dbReference type="Pfam" id="PF12704"/>
    </source>
</evidence>
<feature type="transmembrane region" description="Helical" evidence="7">
    <location>
        <begin position="325"/>
        <end position="346"/>
    </location>
</feature>
<reference evidence="10 11" key="1">
    <citation type="submission" date="2020-08" db="EMBL/GenBank/DDBJ databases">
        <title>Genomic Encyclopedia of Type Strains, Phase IV (KMG-V): Genome sequencing to study the core and pangenomes of soil and plant-associated prokaryotes.</title>
        <authorList>
            <person name="Whitman W."/>
        </authorList>
    </citation>
    <scope>NUCLEOTIDE SEQUENCE [LARGE SCALE GENOMIC DNA]</scope>
    <source>
        <strain evidence="10 11">M8UP14</strain>
    </source>
</reference>
<dbReference type="PANTHER" id="PTHR30572">
    <property type="entry name" value="MEMBRANE COMPONENT OF TRANSPORTER-RELATED"/>
    <property type="match status" value="1"/>
</dbReference>
<dbReference type="EMBL" id="JACHIP010000002">
    <property type="protein sequence ID" value="MBB5056471.1"/>
    <property type="molecule type" value="Genomic_DNA"/>
</dbReference>
<feature type="transmembrane region" description="Helical" evidence="7">
    <location>
        <begin position="16"/>
        <end position="38"/>
    </location>
</feature>
<evidence type="ECO:0000313" key="10">
    <source>
        <dbReference type="EMBL" id="MBB5056471.1"/>
    </source>
</evidence>
<feature type="domain" description="MacB-like periplasmic core" evidence="9">
    <location>
        <begin position="16"/>
        <end position="196"/>
    </location>
</feature>
<evidence type="ECO:0000313" key="11">
    <source>
        <dbReference type="Proteomes" id="UP000540989"/>
    </source>
</evidence>
<dbReference type="InterPro" id="IPR025857">
    <property type="entry name" value="MacB_PCD"/>
</dbReference>
<dbReference type="GO" id="GO:0022857">
    <property type="term" value="F:transmembrane transporter activity"/>
    <property type="evidence" value="ECO:0007669"/>
    <property type="project" value="TreeGrafter"/>
</dbReference>
<keyword evidence="5 7" id="KW-0472">Membrane</keyword>